<sequence length="489" mass="54628">MSQSTRLRGHAAKYHGLAHKSVVIATYSAKAEEFDRADMCRHAAHVASWIAYGPEGRIPKKAELQLLEKFLGRLGGGRLPSRLREVLPDAQEALRALPPGGLTEAWQEAAQQLRRSLQKLRCCRQPEDKAEAGRALVAVPEHGLADAALENEEANPQMVVAHTAEQHLQLVSMMNHWGFLDDSQRLQRLQQVEAVARRAPESRSQEELAEAISMAAAALCAPRRAAAEAETGGAHDPRGPSDSSPVDMQKRVRSVLLEALHAWQVSQYDCHAIEHVLEYIHEKINKFEESAGEIRGAAAGKVWWTIKHVVDDLLSAGSGPGHLEIQDAESVAPLEKSARLVKRRLERQSGIQGLSWDASLQRWSLYTWEDGKRKWFRFSIEAAVEAALQEAKAKREELVRQGMLQPPKLRTAPPASLVRGVSYRKDTQKWQVCFRHNAAKKWYYGGTFQAQEQAEAKAREMAMKLGIPADVEVAVVAATWRPEWLWQHS</sequence>
<keyword evidence="3" id="KW-1185">Reference proteome</keyword>
<dbReference type="AlphaFoldDB" id="A0A812MJ08"/>
<organism evidence="2 3">
    <name type="scientific">Symbiodinium natans</name>
    <dbReference type="NCBI Taxonomy" id="878477"/>
    <lineage>
        <taxon>Eukaryota</taxon>
        <taxon>Sar</taxon>
        <taxon>Alveolata</taxon>
        <taxon>Dinophyceae</taxon>
        <taxon>Suessiales</taxon>
        <taxon>Symbiodiniaceae</taxon>
        <taxon>Symbiodinium</taxon>
    </lineage>
</organism>
<dbReference type="Gene3D" id="1.20.5.2050">
    <property type="match status" value="1"/>
</dbReference>
<comment type="caution">
    <text evidence="2">The sequence shown here is derived from an EMBL/GenBank/DDBJ whole genome shotgun (WGS) entry which is preliminary data.</text>
</comment>
<proteinExistence type="predicted"/>
<dbReference type="EMBL" id="CAJNDS010001435">
    <property type="protein sequence ID" value="CAE7259563.1"/>
    <property type="molecule type" value="Genomic_DNA"/>
</dbReference>
<evidence type="ECO:0000313" key="2">
    <source>
        <dbReference type="EMBL" id="CAE7259563.1"/>
    </source>
</evidence>
<name>A0A812MJ08_9DINO</name>
<feature type="region of interest" description="Disordered" evidence="1">
    <location>
        <begin position="227"/>
        <end position="246"/>
    </location>
</feature>
<reference evidence="2" key="1">
    <citation type="submission" date="2021-02" db="EMBL/GenBank/DDBJ databases">
        <authorList>
            <person name="Dougan E. K."/>
            <person name="Rhodes N."/>
            <person name="Thang M."/>
            <person name="Chan C."/>
        </authorList>
    </citation>
    <scope>NUCLEOTIDE SEQUENCE</scope>
</reference>
<evidence type="ECO:0000256" key="1">
    <source>
        <dbReference type="SAM" id="MobiDB-lite"/>
    </source>
</evidence>
<protein>
    <recommendedName>
        <fullName evidence="4">AP2/ERF domain-containing protein</fullName>
    </recommendedName>
</protein>
<dbReference type="Proteomes" id="UP000604046">
    <property type="component" value="Unassembled WGS sequence"/>
</dbReference>
<evidence type="ECO:0000313" key="3">
    <source>
        <dbReference type="Proteomes" id="UP000604046"/>
    </source>
</evidence>
<accession>A0A812MJ08</accession>
<gene>
    <name evidence="2" type="ORF">SNAT2548_LOCUS13533</name>
</gene>
<evidence type="ECO:0008006" key="4">
    <source>
        <dbReference type="Google" id="ProtNLM"/>
    </source>
</evidence>